<dbReference type="Pfam" id="PF02365">
    <property type="entry name" value="NAM"/>
    <property type="match status" value="1"/>
</dbReference>
<dbReference type="PANTHER" id="PTHR31744:SF216">
    <property type="entry name" value="NAC TRANSCRIPTION FACTOR"/>
    <property type="match status" value="1"/>
</dbReference>
<dbReference type="FunFam" id="2.170.150.80:FF:000002">
    <property type="entry name" value="Nac domain-containing protein 86"/>
    <property type="match status" value="1"/>
</dbReference>
<evidence type="ECO:0000256" key="1">
    <source>
        <dbReference type="ARBA" id="ARBA00004123"/>
    </source>
</evidence>
<evidence type="ECO:0000256" key="2">
    <source>
        <dbReference type="ARBA" id="ARBA00004167"/>
    </source>
</evidence>
<sequence>MIIDGLSSSLINLIDKVECFSEKKPEKMGALPMPFEALPLGFRFKPTDVELIDHYLRLKINGKDDEVACIKEVDICRVEPWDLPDLSAIRTLDPEWFFFCPRDRKYPNGQRSNRATEAGYWKATGKDRSIKSRKMGLIGMKKTLVFYTGRAPKGQRTNWVIHEYRPMIQELDGTHPGQVAFVLCRLFKKAEDLKPDDNEDGYHTEEVETNIYSPTPTNVSQKDVRSEPMPRKISEYRLDDGSPEDLRSEPAVVQASPVSVEQSVEQQMTSETFVVKPCDSITSKPVLPDHPRVNKEVVHEVDSYFNEPFNFYDAPDSYYPWQSMHTNQGPIGMDDIFPSEIGDSHNGLHLQDINGKEQISDFMDSVIDPDAPYYKEAVHQGETYIENDVWKNSSIKESGSCSGSDVEVAQQKHDVGFIRQNYNEPKGYEELLQSCLLADDENIFSDDAVDRFINPLSSYPPTLGTGSVKVEDGNQIVGNSGIKIRSNLRGRELPSSTFAGQGTANRRMRLQKFQDEEEEESNFTVTERSCSPTIAPHEDFICLTDLVDNATTAADEIGVVETGIKIRTNLQRTRPSAAKSVEQGTANRRIRLQKRFTSAAEAEVCKTSVAEIRNSSVEVREKQCADNSEGRPDKNDSKLKKSTPVHMVIKVVVVVFLFMACFGLWIARSVILLSS</sequence>
<evidence type="ECO:0000256" key="12">
    <source>
        <dbReference type="SAM" id="Phobius"/>
    </source>
</evidence>
<organism evidence="14 15">
    <name type="scientific">Spinacia oleracea</name>
    <name type="common">Spinach</name>
    <dbReference type="NCBI Taxonomy" id="3562"/>
    <lineage>
        <taxon>Eukaryota</taxon>
        <taxon>Viridiplantae</taxon>
        <taxon>Streptophyta</taxon>
        <taxon>Embryophyta</taxon>
        <taxon>Tracheophyta</taxon>
        <taxon>Spermatophyta</taxon>
        <taxon>Magnoliopsida</taxon>
        <taxon>eudicotyledons</taxon>
        <taxon>Gunneridae</taxon>
        <taxon>Pentapetalae</taxon>
        <taxon>Caryophyllales</taxon>
        <taxon>Chenopodiaceae</taxon>
        <taxon>Chenopodioideae</taxon>
        <taxon>Anserineae</taxon>
        <taxon>Spinacia</taxon>
    </lineage>
</organism>
<evidence type="ECO:0000256" key="8">
    <source>
        <dbReference type="ARBA" id="ARBA00023159"/>
    </source>
</evidence>
<keyword evidence="5" id="KW-0805">Transcription regulation</keyword>
<dbReference type="RefSeq" id="XP_021858555.1">
    <property type="nucleotide sequence ID" value="XM_022002863.2"/>
</dbReference>
<dbReference type="PROSITE" id="PS51005">
    <property type="entry name" value="NAC"/>
    <property type="match status" value="1"/>
</dbReference>
<reference evidence="15" key="2">
    <citation type="submission" date="2025-08" db="UniProtKB">
        <authorList>
            <consortium name="RefSeq"/>
        </authorList>
    </citation>
    <scope>IDENTIFICATION</scope>
    <source>
        <tissue evidence="15">Leaf</tissue>
    </source>
</reference>
<comment type="subcellular location">
    <subcellularLocation>
        <location evidence="2">Membrane</location>
        <topology evidence="2">Single-pass membrane protein</topology>
    </subcellularLocation>
    <subcellularLocation>
        <location evidence="1">Nucleus</location>
    </subcellularLocation>
</comment>
<dbReference type="GO" id="GO:0005634">
    <property type="term" value="C:nucleus"/>
    <property type="evidence" value="ECO:0007669"/>
    <property type="project" value="UniProtKB-SubCell"/>
</dbReference>
<evidence type="ECO:0000313" key="14">
    <source>
        <dbReference type="Proteomes" id="UP000813463"/>
    </source>
</evidence>
<evidence type="ECO:0000256" key="11">
    <source>
        <dbReference type="SAM" id="MobiDB-lite"/>
    </source>
</evidence>
<dbReference type="Proteomes" id="UP000813463">
    <property type="component" value="Chromosome 3"/>
</dbReference>
<keyword evidence="9" id="KW-0804">Transcription</keyword>
<keyword evidence="10" id="KW-0539">Nucleus</keyword>
<dbReference type="GeneID" id="110797746"/>
<evidence type="ECO:0000259" key="13">
    <source>
        <dbReference type="PROSITE" id="PS51005"/>
    </source>
</evidence>
<keyword evidence="4 12" id="KW-1133">Transmembrane helix</keyword>
<dbReference type="GO" id="GO:0006355">
    <property type="term" value="P:regulation of DNA-templated transcription"/>
    <property type="evidence" value="ECO:0007669"/>
    <property type="project" value="InterPro"/>
</dbReference>
<feature type="compositionally biased region" description="Basic and acidic residues" evidence="11">
    <location>
        <begin position="222"/>
        <end position="248"/>
    </location>
</feature>
<protein>
    <submittedName>
        <fullName evidence="15">NAC domain-containing protein 62 isoform X1</fullName>
    </submittedName>
</protein>
<evidence type="ECO:0000256" key="9">
    <source>
        <dbReference type="ARBA" id="ARBA00023163"/>
    </source>
</evidence>
<evidence type="ECO:0000256" key="5">
    <source>
        <dbReference type="ARBA" id="ARBA00023015"/>
    </source>
</evidence>
<evidence type="ECO:0000313" key="15">
    <source>
        <dbReference type="RefSeq" id="XP_021858555.1"/>
    </source>
</evidence>
<dbReference type="GO" id="GO:0016020">
    <property type="term" value="C:membrane"/>
    <property type="evidence" value="ECO:0007669"/>
    <property type="project" value="UniProtKB-SubCell"/>
</dbReference>
<feature type="region of interest" description="Disordered" evidence="11">
    <location>
        <begin position="212"/>
        <end position="254"/>
    </location>
</feature>
<accession>A0A9R0K5S3</accession>
<keyword evidence="7 12" id="KW-0472">Membrane</keyword>
<evidence type="ECO:0000256" key="3">
    <source>
        <dbReference type="ARBA" id="ARBA00022692"/>
    </source>
</evidence>
<dbReference type="InterPro" id="IPR003441">
    <property type="entry name" value="NAC-dom"/>
</dbReference>
<dbReference type="KEGG" id="soe:110797746"/>
<dbReference type="SUPFAM" id="SSF101941">
    <property type="entry name" value="NAC domain"/>
    <property type="match status" value="1"/>
</dbReference>
<keyword evidence="14" id="KW-1185">Reference proteome</keyword>
<keyword evidence="3 12" id="KW-0812">Transmembrane</keyword>
<dbReference type="GO" id="GO:0000976">
    <property type="term" value="F:transcription cis-regulatory region binding"/>
    <property type="evidence" value="ECO:0007669"/>
    <property type="project" value="UniProtKB-ARBA"/>
</dbReference>
<feature type="transmembrane region" description="Helical" evidence="12">
    <location>
        <begin position="647"/>
        <end position="667"/>
    </location>
</feature>
<evidence type="ECO:0000256" key="6">
    <source>
        <dbReference type="ARBA" id="ARBA00023125"/>
    </source>
</evidence>
<dbReference type="Gene3D" id="2.170.150.80">
    <property type="entry name" value="NAC domain"/>
    <property type="match status" value="1"/>
</dbReference>
<feature type="compositionally biased region" description="Polar residues" evidence="11">
    <location>
        <begin position="212"/>
        <end position="221"/>
    </location>
</feature>
<evidence type="ECO:0000256" key="10">
    <source>
        <dbReference type="ARBA" id="ARBA00023242"/>
    </source>
</evidence>
<evidence type="ECO:0000256" key="7">
    <source>
        <dbReference type="ARBA" id="ARBA00023136"/>
    </source>
</evidence>
<dbReference type="OrthoDB" id="737278at2759"/>
<keyword evidence="6" id="KW-0238">DNA-binding</keyword>
<reference evidence="14" key="1">
    <citation type="journal article" date="2021" name="Nat. Commun.">
        <title>Genomic analyses provide insights into spinach domestication and the genetic basis of agronomic traits.</title>
        <authorList>
            <person name="Cai X."/>
            <person name="Sun X."/>
            <person name="Xu C."/>
            <person name="Sun H."/>
            <person name="Wang X."/>
            <person name="Ge C."/>
            <person name="Zhang Z."/>
            <person name="Wang Q."/>
            <person name="Fei Z."/>
            <person name="Jiao C."/>
            <person name="Wang Q."/>
        </authorList>
    </citation>
    <scope>NUCLEOTIDE SEQUENCE [LARGE SCALE GENOMIC DNA]</scope>
    <source>
        <strain evidence="14">cv. Varoflay</strain>
    </source>
</reference>
<evidence type="ECO:0000256" key="4">
    <source>
        <dbReference type="ARBA" id="ARBA00022989"/>
    </source>
</evidence>
<proteinExistence type="predicted"/>
<name>A0A9R0K5S3_SPIOL</name>
<dbReference type="PANTHER" id="PTHR31744">
    <property type="entry name" value="PROTEIN CUP-SHAPED COTYLEDON 2-RELATED"/>
    <property type="match status" value="1"/>
</dbReference>
<feature type="domain" description="NAC" evidence="13">
    <location>
        <begin position="38"/>
        <end position="189"/>
    </location>
</feature>
<dbReference type="AlphaFoldDB" id="A0A9R0K5S3"/>
<dbReference type="InterPro" id="IPR036093">
    <property type="entry name" value="NAC_dom_sf"/>
</dbReference>
<keyword evidence="8" id="KW-0010">Activator</keyword>
<gene>
    <name evidence="15" type="primary">LOC110797746</name>
</gene>